<evidence type="ECO:0000313" key="2">
    <source>
        <dbReference type="Proteomes" id="UP000641646"/>
    </source>
</evidence>
<dbReference type="AlphaFoldDB" id="A0A926ZIR1"/>
<dbReference type="EMBL" id="JACJPW010000093">
    <property type="protein sequence ID" value="MBD2184718.1"/>
    <property type="molecule type" value="Genomic_DNA"/>
</dbReference>
<proteinExistence type="predicted"/>
<reference evidence="1" key="2">
    <citation type="submission" date="2020-08" db="EMBL/GenBank/DDBJ databases">
        <authorList>
            <person name="Chen M."/>
            <person name="Teng W."/>
            <person name="Zhao L."/>
            <person name="Hu C."/>
            <person name="Zhou Y."/>
            <person name="Han B."/>
            <person name="Song L."/>
            <person name="Shu W."/>
        </authorList>
    </citation>
    <scope>NUCLEOTIDE SEQUENCE</scope>
    <source>
        <strain evidence="1">FACHB-1375</strain>
    </source>
</reference>
<keyword evidence="2" id="KW-1185">Reference proteome</keyword>
<protein>
    <submittedName>
        <fullName evidence="1">Uncharacterized protein</fullName>
    </submittedName>
</protein>
<feature type="non-terminal residue" evidence="1">
    <location>
        <position position="1"/>
    </location>
</feature>
<gene>
    <name evidence="1" type="ORF">H6G03_27225</name>
</gene>
<reference evidence="1" key="1">
    <citation type="journal article" date="2015" name="ISME J.">
        <title>Draft Genome Sequence of Streptomyces incarnatus NRRL8089, which Produces the Nucleoside Antibiotic Sinefungin.</title>
        <authorList>
            <person name="Oshima K."/>
            <person name="Hattori M."/>
            <person name="Shimizu H."/>
            <person name="Fukuda K."/>
            <person name="Nemoto M."/>
            <person name="Inagaki K."/>
            <person name="Tamura T."/>
        </authorList>
    </citation>
    <scope>NUCLEOTIDE SEQUENCE</scope>
    <source>
        <strain evidence="1">FACHB-1375</strain>
    </source>
</reference>
<dbReference type="Proteomes" id="UP000641646">
    <property type="component" value="Unassembled WGS sequence"/>
</dbReference>
<accession>A0A926ZIR1</accession>
<name>A0A926ZIR1_9CYAN</name>
<organism evidence="1 2">
    <name type="scientific">Aerosakkonema funiforme FACHB-1375</name>
    <dbReference type="NCBI Taxonomy" id="2949571"/>
    <lineage>
        <taxon>Bacteria</taxon>
        <taxon>Bacillati</taxon>
        <taxon>Cyanobacteriota</taxon>
        <taxon>Cyanophyceae</taxon>
        <taxon>Oscillatoriophycideae</taxon>
        <taxon>Aerosakkonematales</taxon>
        <taxon>Aerosakkonemataceae</taxon>
        <taxon>Aerosakkonema</taxon>
    </lineage>
</organism>
<evidence type="ECO:0000313" key="1">
    <source>
        <dbReference type="EMBL" id="MBD2184718.1"/>
    </source>
</evidence>
<comment type="caution">
    <text evidence="1">The sequence shown here is derived from an EMBL/GenBank/DDBJ whole genome shotgun (WGS) entry which is preliminary data.</text>
</comment>
<sequence length="94" mass="10406">NCADARYAYGTLCEGTPASALTKVHTVSITFVRLLIHSLMPYLPDYVKVALKEKADRLECSLEAAIEMAIASFLDSEAFSFEDCLLSQRLNKSE</sequence>
<dbReference type="RefSeq" id="WP_190471762.1">
    <property type="nucleotide sequence ID" value="NZ_JACJPW010000093.1"/>
</dbReference>